<keyword evidence="6" id="KW-0472">Membrane</keyword>
<comment type="similarity">
    <text evidence="5">Belongs to the cytochrome P450 family.</text>
</comment>
<dbReference type="GO" id="GO:0020037">
    <property type="term" value="F:heme binding"/>
    <property type="evidence" value="ECO:0007669"/>
    <property type="project" value="InterPro"/>
</dbReference>
<dbReference type="PANTHER" id="PTHR24305:SF168">
    <property type="entry name" value="P450, PUTATIVE (EUROFUNG)-RELATED"/>
    <property type="match status" value="1"/>
</dbReference>
<evidence type="ECO:0000313" key="7">
    <source>
        <dbReference type="EMBL" id="QIW98805.1"/>
    </source>
</evidence>
<evidence type="ECO:0000256" key="1">
    <source>
        <dbReference type="ARBA" id="ARBA00001971"/>
    </source>
</evidence>
<evidence type="ECO:0000256" key="4">
    <source>
        <dbReference type="PIRSR" id="PIRSR602401-1"/>
    </source>
</evidence>
<keyword evidence="4 5" id="KW-0349">Heme</keyword>
<keyword evidence="6" id="KW-1133">Transmembrane helix</keyword>
<dbReference type="PANTHER" id="PTHR24305">
    <property type="entry name" value="CYTOCHROME P450"/>
    <property type="match status" value="1"/>
</dbReference>
<dbReference type="PROSITE" id="PS00086">
    <property type="entry name" value="CYTOCHROME_P450"/>
    <property type="match status" value="1"/>
</dbReference>
<organism evidence="7 8">
    <name type="scientific">Peltaster fructicola</name>
    <dbReference type="NCBI Taxonomy" id="286661"/>
    <lineage>
        <taxon>Eukaryota</taxon>
        <taxon>Fungi</taxon>
        <taxon>Dikarya</taxon>
        <taxon>Ascomycota</taxon>
        <taxon>Pezizomycotina</taxon>
        <taxon>Dothideomycetes</taxon>
        <taxon>Dothideomycetes incertae sedis</taxon>
        <taxon>Peltaster</taxon>
    </lineage>
</organism>
<feature type="binding site" description="axial binding residue" evidence="4">
    <location>
        <position position="446"/>
    </location>
    <ligand>
        <name>heme</name>
        <dbReference type="ChEBI" id="CHEBI:30413"/>
    </ligand>
    <ligandPart>
        <name>Fe</name>
        <dbReference type="ChEBI" id="CHEBI:18248"/>
    </ligandPart>
</feature>
<sequence>MYFEGSFSTHWQYAVPVICILTIVGAAASIWRQYQRLSHIKGPLLASCSPLWLFYHTCKGDVYLACEENLKRYGSPLRLAPNVITIDDPQSYRIMTAPKSVWTRGDWFKGVKFDLRVDNILSMTNEKQHAEMRLKLTPGYSGNDVPTLEQDIDGRIVELKELIAGNFISKGNSFDFAHVAHLFTLDVLTQIGFGKALGFLTKNEDIFCLIQNTKQALPVLELACHHPTIRRLLHHPLLASLQPKATDKTGLGAVLGHAQQTVNDRLDGTDTYKDMLGSFMKHGLSRVEMQSESVLLMIAGADSTATALRNTILYTISNPIVYSRLIKEIDETVAAGKASTPVITLAEAQDLPYLRAVVMEGLRMFMPLVGLAGRQSPKGGATLNGVYIPEGTQVGLSTYAMLRREALFGHDADTFRPERWLDGDPDFIQSMEKNHSLIFGSGRTSCLGKNIAMMELRKAVFEIFRSYDMVRVNPLDSITIRVNGAAVQKNMFVRAYHREADVAP</sequence>
<dbReference type="PRINTS" id="PR00463">
    <property type="entry name" value="EP450I"/>
</dbReference>
<evidence type="ECO:0000256" key="6">
    <source>
        <dbReference type="SAM" id="Phobius"/>
    </source>
</evidence>
<dbReference type="CDD" id="cd11060">
    <property type="entry name" value="CYP57A1-like"/>
    <property type="match status" value="1"/>
</dbReference>
<name>A0A6H0XVU3_9PEZI</name>
<keyword evidence="5" id="KW-0560">Oxidoreductase</keyword>
<dbReference type="EMBL" id="CP051141">
    <property type="protein sequence ID" value="QIW98805.1"/>
    <property type="molecule type" value="Genomic_DNA"/>
</dbReference>
<gene>
    <name evidence="7" type="ORF">AMS68_004323</name>
</gene>
<dbReference type="InterPro" id="IPR001128">
    <property type="entry name" value="Cyt_P450"/>
</dbReference>
<evidence type="ECO:0000256" key="3">
    <source>
        <dbReference type="ARBA" id="ARBA00023004"/>
    </source>
</evidence>
<dbReference type="GO" id="GO:0004497">
    <property type="term" value="F:monooxygenase activity"/>
    <property type="evidence" value="ECO:0007669"/>
    <property type="project" value="UniProtKB-KW"/>
</dbReference>
<keyword evidence="6" id="KW-0812">Transmembrane</keyword>
<dbReference type="InterPro" id="IPR036396">
    <property type="entry name" value="Cyt_P450_sf"/>
</dbReference>
<reference evidence="7 8" key="1">
    <citation type="journal article" date="2016" name="Sci. Rep.">
        <title>Peltaster fructicola genome reveals evolution from an invasive phytopathogen to an ectophytic parasite.</title>
        <authorList>
            <person name="Xu C."/>
            <person name="Chen H."/>
            <person name="Gleason M.L."/>
            <person name="Xu J.R."/>
            <person name="Liu H."/>
            <person name="Zhang R."/>
            <person name="Sun G."/>
        </authorList>
    </citation>
    <scope>NUCLEOTIDE SEQUENCE [LARGE SCALE GENOMIC DNA]</scope>
    <source>
        <strain evidence="7 8">LNHT1506</strain>
    </source>
</reference>
<dbReference type="GO" id="GO:0005506">
    <property type="term" value="F:iron ion binding"/>
    <property type="evidence" value="ECO:0007669"/>
    <property type="project" value="InterPro"/>
</dbReference>
<dbReference type="InterPro" id="IPR017972">
    <property type="entry name" value="Cyt_P450_CS"/>
</dbReference>
<feature type="transmembrane region" description="Helical" evidence="6">
    <location>
        <begin position="12"/>
        <end position="31"/>
    </location>
</feature>
<dbReference type="Proteomes" id="UP000503462">
    <property type="component" value="Chromosome 3"/>
</dbReference>
<keyword evidence="8" id="KW-1185">Reference proteome</keyword>
<accession>A0A6H0XVU3</accession>
<keyword evidence="5" id="KW-0503">Monooxygenase</keyword>
<dbReference type="GO" id="GO:0016705">
    <property type="term" value="F:oxidoreductase activity, acting on paired donors, with incorporation or reduction of molecular oxygen"/>
    <property type="evidence" value="ECO:0007669"/>
    <property type="project" value="InterPro"/>
</dbReference>
<evidence type="ECO:0000256" key="5">
    <source>
        <dbReference type="RuleBase" id="RU000461"/>
    </source>
</evidence>
<protein>
    <recommendedName>
        <fullName evidence="9">Cytochrome P450</fullName>
    </recommendedName>
</protein>
<dbReference type="Gene3D" id="1.10.630.10">
    <property type="entry name" value="Cytochrome P450"/>
    <property type="match status" value="1"/>
</dbReference>
<dbReference type="PRINTS" id="PR00385">
    <property type="entry name" value="P450"/>
</dbReference>
<dbReference type="InterPro" id="IPR050121">
    <property type="entry name" value="Cytochrome_P450_monoxygenase"/>
</dbReference>
<dbReference type="InterPro" id="IPR002401">
    <property type="entry name" value="Cyt_P450_E_grp-I"/>
</dbReference>
<evidence type="ECO:0000313" key="8">
    <source>
        <dbReference type="Proteomes" id="UP000503462"/>
    </source>
</evidence>
<dbReference type="AlphaFoldDB" id="A0A6H0XVU3"/>
<comment type="cofactor">
    <cofactor evidence="1 4">
        <name>heme</name>
        <dbReference type="ChEBI" id="CHEBI:30413"/>
    </cofactor>
</comment>
<evidence type="ECO:0000256" key="2">
    <source>
        <dbReference type="ARBA" id="ARBA00022723"/>
    </source>
</evidence>
<proteinExistence type="inferred from homology"/>
<dbReference type="SUPFAM" id="SSF48264">
    <property type="entry name" value="Cytochrome P450"/>
    <property type="match status" value="1"/>
</dbReference>
<keyword evidence="2 4" id="KW-0479">Metal-binding</keyword>
<evidence type="ECO:0008006" key="9">
    <source>
        <dbReference type="Google" id="ProtNLM"/>
    </source>
</evidence>
<dbReference type="Pfam" id="PF00067">
    <property type="entry name" value="p450"/>
    <property type="match status" value="1"/>
</dbReference>
<dbReference type="OrthoDB" id="3934656at2759"/>
<keyword evidence="3 4" id="KW-0408">Iron</keyword>